<name>A0ABR2UZR8_9PEZI</name>
<gene>
    <name evidence="1" type="ORF">SUNI508_06715</name>
</gene>
<dbReference type="EMBL" id="JARVKF010000257">
    <property type="protein sequence ID" value="KAK9420187.1"/>
    <property type="molecule type" value="Genomic_DNA"/>
</dbReference>
<organism evidence="1 2">
    <name type="scientific">Seiridium unicorne</name>
    <dbReference type="NCBI Taxonomy" id="138068"/>
    <lineage>
        <taxon>Eukaryota</taxon>
        <taxon>Fungi</taxon>
        <taxon>Dikarya</taxon>
        <taxon>Ascomycota</taxon>
        <taxon>Pezizomycotina</taxon>
        <taxon>Sordariomycetes</taxon>
        <taxon>Xylariomycetidae</taxon>
        <taxon>Amphisphaeriales</taxon>
        <taxon>Sporocadaceae</taxon>
        <taxon>Seiridium</taxon>
    </lineage>
</organism>
<evidence type="ECO:0000313" key="2">
    <source>
        <dbReference type="Proteomes" id="UP001408356"/>
    </source>
</evidence>
<dbReference type="InterPro" id="IPR036770">
    <property type="entry name" value="Ankyrin_rpt-contain_sf"/>
</dbReference>
<dbReference type="Proteomes" id="UP001408356">
    <property type="component" value="Unassembled WGS sequence"/>
</dbReference>
<evidence type="ECO:0000313" key="1">
    <source>
        <dbReference type="EMBL" id="KAK9420187.1"/>
    </source>
</evidence>
<dbReference type="SUPFAM" id="SSF48403">
    <property type="entry name" value="Ankyrin repeat"/>
    <property type="match status" value="1"/>
</dbReference>
<reference evidence="1 2" key="1">
    <citation type="journal article" date="2024" name="J. Plant Pathol.">
        <title>Sequence and assembly of the genome of Seiridium unicorne, isolate CBS 538.82, causal agent of cypress canker disease.</title>
        <authorList>
            <person name="Scali E."/>
            <person name="Rocca G.D."/>
            <person name="Danti R."/>
            <person name="Garbelotto M."/>
            <person name="Barberini S."/>
            <person name="Baroncelli R."/>
            <person name="Emiliani G."/>
        </authorList>
    </citation>
    <scope>NUCLEOTIDE SEQUENCE [LARGE SCALE GENOMIC DNA]</scope>
    <source>
        <strain evidence="1 2">BM-138-508</strain>
    </source>
</reference>
<proteinExistence type="predicted"/>
<keyword evidence="2" id="KW-1185">Reference proteome</keyword>
<dbReference type="Gene3D" id="1.25.40.20">
    <property type="entry name" value="Ankyrin repeat-containing domain"/>
    <property type="match status" value="1"/>
</dbReference>
<sequence length="345" mass="37516">MSSLQDLSRRSYRNGDQLELPVAGIKYYPDHPLMKELDEACTKGGSALGEVERLVSAWQNMPQPSPPRGPENYPIGTLEPVLYQAIRMDRADVTNYLLNQGIRTSRLTLYEALSSKSSSELWQVLLDHGLDINAPLNTANEPPPLAFVLRDVGLTQWFLDHGADPNGEARWGLTPFLKAVSDSSIPLSTVQLLYESGGNPNNAVPFVCSAADDLESATASGNDVGGGELGGRNLAVLRFLLDLGADPEARKWAHNSRGYASDFDWGSGLNITLANRRGRMAEELLRRGARTDSKTLNLASRGETALALAEKYVPELVPLVEECRKQELGAVPPRVTLAEGHVSEG</sequence>
<accession>A0ABR2UZR8</accession>
<comment type="caution">
    <text evidence="1">The sequence shown here is derived from an EMBL/GenBank/DDBJ whole genome shotgun (WGS) entry which is preliminary data.</text>
</comment>
<evidence type="ECO:0008006" key="3">
    <source>
        <dbReference type="Google" id="ProtNLM"/>
    </source>
</evidence>
<protein>
    <recommendedName>
        <fullName evidence="3">Ankyrin</fullName>
    </recommendedName>
</protein>